<proteinExistence type="predicted"/>
<dbReference type="EMBL" id="JAERWL010000001">
    <property type="protein sequence ID" value="MBM9474928.1"/>
    <property type="molecule type" value="Genomic_DNA"/>
</dbReference>
<dbReference type="InterPro" id="IPR021454">
    <property type="entry name" value="DUF3105"/>
</dbReference>
<keyword evidence="2" id="KW-1133">Transmembrane helix</keyword>
<evidence type="ECO:0000256" key="1">
    <source>
        <dbReference type="SAM" id="MobiDB-lite"/>
    </source>
</evidence>
<dbReference type="AlphaFoldDB" id="A0A939BYQ3"/>
<organism evidence="3 4">
    <name type="scientific">Nakamurella flavida</name>
    <dbReference type="NCBI Taxonomy" id="363630"/>
    <lineage>
        <taxon>Bacteria</taxon>
        <taxon>Bacillati</taxon>
        <taxon>Actinomycetota</taxon>
        <taxon>Actinomycetes</taxon>
        <taxon>Nakamurellales</taxon>
        <taxon>Nakamurellaceae</taxon>
        <taxon>Nakamurella</taxon>
    </lineage>
</organism>
<dbReference type="Pfam" id="PF11303">
    <property type="entry name" value="DUF3105"/>
    <property type="match status" value="1"/>
</dbReference>
<protein>
    <submittedName>
        <fullName evidence="3">DUF3105 domain-containing protein</fullName>
    </submittedName>
</protein>
<keyword evidence="4" id="KW-1185">Reference proteome</keyword>
<feature type="transmembrane region" description="Helical" evidence="2">
    <location>
        <begin position="24"/>
        <end position="47"/>
    </location>
</feature>
<gene>
    <name evidence="3" type="ORF">JL107_00585</name>
</gene>
<name>A0A939BYQ3_9ACTN</name>
<accession>A0A939BYQ3</accession>
<comment type="caution">
    <text evidence="3">The sequence shown here is derived from an EMBL/GenBank/DDBJ whole genome shotgun (WGS) entry which is preliminary data.</text>
</comment>
<dbReference type="Proteomes" id="UP000663801">
    <property type="component" value="Unassembled WGS sequence"/>
</dbReference>
<feature type="compositionally biased region" description="Low complexity" evidence="1">
    <location>
        <begin position="261"/>
        <end position="305"/>
    </location>
</feature>
<sequence length="305" mass="31796">MASGKSAKKRRSSSSPLISKRQGLPWLTIIAVVVIVGLAAGIFTVVLSKNRENEAATAAVQPFIPTAENKDPSTAIQGIFVGASTTDENGALSYTDYKAALHVSPTQRVAYDRFPPVGGPHDAIWAACNGVVYAVPVRDENMVHTMEHGAVWITYNPDTIAAGDLDVLKGLVEGQTYITLSPYPNLDTPVSLQSWGHQLKVDSASDERVKQFITALRLNPYTYPEIGATCSQPSFDTANPPAFDGSPRDADAVPMDGAGLTTATDEPAATDAATPTAAPTSPATDPTSGAQSPAATESAPATSGS</sequence>
<keyword evidence="2" id="KW-0472">Membrane</keyword>
<feature type="region of interest" description="Disordered" evidence="1">
    <location>
        <begin position="232"/>
        <end position="305"/>
    </location>
</feature>
<keyword evidence="2" id="KW-0812">Transmembrane</keyword>
<evidence type="ECO:0000313" key="3">
    <source>
        <dbReference type="EMBL" id="MBM9474928.1"/>
    </source>
</evidence>
<reference evidence="3" key="1">
    <citation type="submission" date="2021-01" db="EMBL/GenBank/DDBJ databases">
        <title>KCTC 19127 draft genome.</title>
        <authorList>
            <person name="An D."/>
        </authorList>
    </citation>
    <scope>NUCLEOTIDE SEQUENCE</scope>
    <source>
        <strain evidence="3">KCTC 19127</strain>
    </source>
</reference>
<evidence type="ECO:0000313" key="4">
    <source>
        <dbReference type="Proteomes" id="UP000663801"/>
    </source>
</evidence>
<evidence type="ECO:0000256" key="2">
    <source>
        <dbReference type="SAM" id="Phobius"/>
    </source>
</evidence>